<dbReference type="GO" id="GO:0006508">
    <property type="term" value="P:proteolysis"/>
    <property type="evidence" value="ECO:0007669"/>
    <property type="project" value="UniProtKB-KW"/>
</dbReference>
<dbReference type="OMA" id="SHYTERP"/>
<dbReference type="AlphaFoldDB" id="A0A0V0QE95"/>
<keyword evidence="4" id="KW-0378">Hydrolase</keyword>
<evidence type="ECO:0000313" key="7">
    <source>
        <dbReference type="Proteomes" id="UP000054937"/>
    </source>
</evidence>
<dbReference type="Pfam" id="PF00450">
    <property type="entry name" value="Peptidase_S10"/>
    <property type="match status" value="1"/>
</dbReference>
<dbReference type="Gene3D" id="3.40.50.1820">
    <property type="entry name" value="alpha/beta hydrolase"/>
    <property type="match status" value="1"/>
</dbReference>
<evidence type="ECO:0000256" key="4">
    <source>
        <dbReference type="ARBA" id="ARBA00022801"/>
    </source>
</evidence>
<evidence type="ECO:0000256" key="3">
    <source>
        <dbReference type="ARBA" id="ARBA00022670"/>
    </source>
</evidence>
<organism evidence="6 7">
    <name type="scientific">Pseudocohnilembus persalinus</name>
    <name type="common">Ciliate</name>
    <dbReference type="NCBI Taxonomy" id="266149"/>
    <lineage>
        <taxon>Eukaryota</taxon>
        <taxon>Sar</taxon>
        <taxon>Alveolata</taxon>
        <taxon>Ciliophora</taxon>
        <taxon>Intramacronucleata</taxon>
        <taxon>Oligohymenophorea</taxon>
        <taxon>Scuticociliatia</taxon>
        <taxon>Philasterida</taxon>
        <taxon>Pseudocohnilembidae</taxon>
        <taxon>Pseudocohnilembus</taxon>
    </lineage>
</organism>
<reference evidence="6 7" key="1">
    <citation type="journal article" date="2015" name="Sci. Rep.">
        <title>Genome of the facultative scuticociliatosis pathogen Pseudocohnilembus persalinus provides insight into its virulence through horizontal gene transfer.</title>
        <authorList>
            <person name="Xiong J."/>
            <person name="Wang G."/>
            <person name="Cheng J."/>
            <person name="Tian M."/>
            <person name="Pan X."/>
            <person name="Warren A."/>
            <person name="Jiang C."/>
            <person name="Yuan D."/>
            <person name="Miao W."/>
        </authorList>
    </citation>
    <scope>NUCLEOTIDE SEQUENCE [LARGE SCALE GENOMIC DNA]</scope>
    <source>
        <strain evidence="6">36N120E</strain>
    </source>
</reference>
<dbReference type="SUPFAM" id="SSF53474">
    <property type="entry name" value="alpha/beta-Hydrolases"/>
    <property type="match status" value="1"/>
</dbReference>
<evidence type="ECO:0000313" key="6">
    <source>
        <dbReference type="EMBL" id="KRX00530.1"/>
    </source>
</evidence>
<comment type="caution">
    <text evidence="6">The sequence shown here is derived from an EMBL/GenBank/DDBJ whole genome shotgun (WGS) entry which is preliminary data.</text>
</comment>
<dbReference type="PANTHER" id="PTHR11802">
    <property type="entry name" value="SERINE PROTEASE FAMILY S10 SERINE CARBOXYPEPTIDASE"/>
    <property type="match status" value="1"/>
</dbReference>
<gene>
    <name evidence="6" type="ORF">PPERSA_04551</name>
</gene>
<dbReference type="InterPro" id="IPR029058">
    <property type="entry name" value="AB_hydrolase_fold"/>
</dbReference>
<comment type="similarity">
    <text evidence="1">Belongs to the peptidase S10 family.</text>
</comment>
<evidence type="ECO:0000256" key="2">
    <source>
        <dbReference type="ARBA" id="ARBA00022645"/>
    </source>
</evidence>
<evidence type="ECO:0000256" key="1">
    <source>
        <dbReference type="ARBA" id="ARBA00009431"/>
    </source>
</evidence>
<proteinExistence type="inferred from homology"/>
<keyword evidence="2" id="KW-0121">Carboxypeptidase</keyword>
<keyword evidence="3" id="KW-0645">Protease</keyword>
<dbReference type="Gene3D" id="3.40.50.12670">
    <property type="match status" value="1"/>
</dbReference>
<dbReference type="InParanoid" id="A0A0V0QE95"/>
<keyword evidence="7" id="KW-1185">Reference proteome</keyword>
<dbReference type="PRINTS" id="PR00724">
    <property type="entry name" value="CRBOXYPTASEC"/>
</dbReference>
<dbReference type="InterPro" id="IPR001563">
    <property type="entry name" value="Peptidase_S10"/>
</dbReference>
<accession>A0A0V0QE95</accession>
<name>A0A0V0QE95_PSEPJ</name>
<keyword evidence="5" id="KW-0325">Glycoprotein</keyword>
<dbReference type="EMBL" id="LDAU01000185">
    <property type="protein sequence ID" value="KRX00530.1"/>
    <property type="molecule type" value="Genomic_DNA"/>
</dbReference>
<evidence type="ECO:0000256" key="5">
    <source>
        <dbReference type="ARBA" id="ARBA00023180"/>
    </source>
</evidence>
<dbReference type="GO" id="GO:0004185">
    <property type="term" value="F:serine-type carboxypeptidase activity"/>
    <property type="evidence" value="ECO:0007669"/>
    <property type="project" value="InterPro"/>
</dbReference>
<dbReference type="OrthoDB" id="443318at2759"/>
<protein>
    <submittedName>
        <fullName evidence="6">Uncharacterized protein</fullName>
    </submittedName>
</protein>
<dbReference type="Proteomes" id="UP000054937">
    <property type="component" value="Unassembled WGS sequence"/>
</dbReference>
<sequence>MSQFLGQQISFEYYVGYLPAANIIEQQFNEASYFFSLVTKYGETLEKTSKNTPVIFWLGGGPGFTSQEANWNQIGPIQLDENLNPSLRQFSWNNRALLVFVDQPLGTGLSFTSKISATDTKEAYDHLKFFLKKFYKNFEHLLENPTYFSGSQYAGHFLPYFGEQIVKTNPVENLNFKGITLGNPWISSKIQSQTISQAFFDFSIANTNQQNTNTNSTSYIKLLNNSVFRLAYSIYNSQIPTFFPFNSTIYEEFSADISKSYQQSLSYLIENDYNVLIYSGQLDPFINSAGIQNLINEILAEKFYEQQKQIIYQQGSESAVWGNYQKFDNFTYVNVYNAGEQVPADQPQASLYILTQFLKGNL</sequence>
<dbReference type="PANTHER" id="PTHR11802:SF113">
    <property type="entry name" value="SERINE CARBOXYPEPTIDASE CTSA-4.1"/>
    <property type="match status" value="1"/>
</dbReference>